<evidence type="ECO:0000313" key="3">
    <source>
        <dbReference type="Proteomes" id="UP000775547"/>
    </source>
</evidence>
<gene>
    <name evidence="2" type="ORF">DXG03_004605</name>
</gene>
<evidence type="ECO:0000313" key="2">
    <source>
        <dbReference type="EMBL" id="KAG5646003.1"/>
    </source>
</evidence>
<name>A0A9P7KCX1_9AGAR</name>
<comment type="caution">
    <text evidence="2">The sequence shown here is derived from an EMBL/GenBank/DDBJ whole genome shotgun (WGS) entry which is preliminary data.</text>
</comment>
<accession>A0A9P7KCX1</accession>
<keyword evidence="1" id="KW-0472">Membrane</keyword>
<keyword evidence="1" id="KW-1133">Transmembrane helix</keyword>
<keyword evidence="1" id="KW-0812">Transmembrane</keyword>
<evidence type="ECO:0000256" key="1">
    <source>
        <dbReference type="SAM" id="Phobius"/>
    </source>
</evidence>
<feature type="transmembrane region" description="Helical" evidence="1">
    <location>
        <begin position="1491"/>
        <end position="1509"/>
    </location>
</feature>
<organism evidence="2 3">
    <name type="scientific">Asterophora parasitica</name>
    <dbReference type="NCBI Taxonomy" id="117018"/>
    <lineage>
        <taxon>Eukaryota</taxon>
        <taxon>Fungi</taxon>
        <taxon>Dikarya</taxon>
        <taxon>Basidiomycota</taxon>
        <taxon>Agaricomycotina</taxon>
        <taxon>Agaricomycetes</taxon>
        <taxon>Agaricomycetidae</taxon>
        <taxon>Agaricales</taxon>
        <taxon>Tricholomatineae</taxon>
        <taxon>Lyophyllaceae</taxon>
        <taxon>Asterophora</taxon>
    </lineage>
</organism>
<sequence>MTASEESLSSSAWWKQVSKPTSAPITLKDVIDVVVPHVRGQALLAAVPSAPFTFNELPAFHVDLAKSTVALEADGVNHTLKLSLSPHSPINFPDVYGLGSRSLGTVICTVSSRDTSFSIGFTACTEPLVRVSSTFTSRYPLEEYFAAVKYTGGYEKLPIIQLLASIMGDAGALAFFSDLPIAFCSAIDLPSYLIDVPNTSIDFSSTPFGVQVAKADIHLQTKAVKLTLGEVEFSVHSAIIHVTQISQNPFDSTFDVSLSITLEVKFQSTQILLQGTLSRSGQGPYGIDFRVTTKSNLQALCSALGVASFDELSPPLGGDSLKTQEISGTIGCSFIQTSQGAASSFRRSQIFFEIQLSKLKPLETFLPVSIHPAKSSDVTATLFLEGKSLTPGLKLRYLLSFETYAGMILEAAVLPLKAPADTYAVTLSMNIISDHQLPPPTIGALLTKLTSRWADVANAIPIVNFKGLGDGLVIVSASVEVNLGVVKPYKPQISGWAVRAAVPHWAILSKPSIEIENAELDIAWSGYDWQCSISSLIKFGSSGLTCDAEFKLPTKDSTGFFRLRSFSNTFRLGNFVQEIGDSIKLTDIPVLGSSPTLANTELSLVNLHISTNEKIELKVTGFEVQITWPSQIIGQLSLRNSELLLIWYSTENDASGRWAIQWEGFITPQWFLTAQVQLITSKDKPSRPGLSGEILDMTRQRRVSSVVDKLIAGDDPSPPPAWDASMPPTQTIKSSFTLDRLYISADLGSTSTYVVAADARWGKDGLGSAVLVVEKAADAAAQWDFTFAVGVKNLLLTDIFADAELAKDIGSQLTIKNAFILAFRYATPITLAAVERKLQDLGAWKAITSAHESEGSLTDSDKKAATEDKLSAGFALAADLDFLSAPEGTCLNNLVVISNTSKCPTTLKVACCIQKKDQGWTDVIFAGQLHNLELTSAIVLEDVVLSYMRRAKPSKPNYPILYDQNLELAAKCQFHVTSASSWDLVVKTLITDNQATLSAYLAGSETTKKLAELGSLEFGKIQLSITYQFASVTPTLVQNEVSHRNRKASWNASLVADLKVGGFDARLEALFVQSLTPQVLVVKPRSGNATSSIISLSALMRDILGSSLPEDLLDISLSDWKLYYAAKQTPRPAPEAPYEQGFFAEAKALVYGVSFIISASIYTANSQENGMSVKTTKSDPIDFCGILFHGGLGKETSGPSFAIFAQRSGKGCLLSGGITLFGSSTSLQGGLIAKYDVSTNRFQGDLGVKADFIPGKGEVSIKFQIAKGDDQKMHFRFLDLPADFDDVIKELRFIKAIQELSKKDKCGMLTLAFKNGIRTKVSTQLSLSEKQLERQQGKPLQVSLDVKGTFTLEIIGLLRLDPVAFNIASLIIVLPEKLSLEEFGKSVATSLIESAESVVQGLYENKGELMKIMAVVALKDLAIDLIAAYLCRGRGIPPDDAPEPVQKVDPRDGPDEGPSGVNGWAIVAFLLFLGVAIGGGLLVSLLVSPELIAGAVALGVLGPIIFEATPSSPPKVPEKPDLSKLDPNDPFKSSIDLPYPKLGESKDFISALQMAAKSGRGYRDAITFLQKLLGDSNIISKLGRNQLATYRAQLKYLVGSFSALQYEFSQKWLVVDPKAITIELSPKEKKMRISWKPPHDDKNLATAMTLRAGDNNKQIVEPKFYSNSTAEIPWDNFDANQKISVQVAAFVIMKVDRDNTSSEDFNFFASGSPAECRVFTILPSILPSAKQGTIFNDFASAFSVQYVQLNASFPIAKIDVYTRPLDGSPDLEALSGLSVLYRTPSGTNGAGIAYGNTTVTVKKSIVLDSAVVIGVTGRIFSVSGKPDQGLTQISFLVLDKKTGQSRLEGPFGSIPKGATWRKFGFSGKIVAPFGRDVNDTQNNAYGLRDPAFLKNAFLLPQLKVSSPIEKIEVYAQPIDGYAQLQGLFGLKVFYQTPSSTIAVSYGNTKLTVIRTILLNDLKTGQSKLEGPFGGTPNGTIWKNFSFSGKVAASFGRDLGDGDQDSAGKLQNLFSTYLKTEMNDANGWPVALRDVQFDRSWPIERVDIYTLPFDASGVPGITGLSVTYRTQSQSGSRTVSHGTTEPAPNKSIDINRIAFEKSSFIIGVTGKICSVPGKPNEKAITQISLLILKSNGECSIQGPFGSTPKNSTFETFSNSGKLLALYGREIRNDYNNPCAFMSSVVAGASLTSLDTIQMV</sequence>
<dbReference type="EMBL" id="JABCKV010000028">
    <property type="protein sequence ID" value="KAG5646003.1"/>
    <property type="molecule type" value="Genomic_DNA"/>
</dbReference>
<feature type="transmembrane region" description="Helical" evidence="1">
    <location>
        <begin position="1464"/>
        <end position="1484"/>
    </location>
</feature>
<proteinExistence type="predicted"/>
<keyword evidence="3" id="KW-1185">Reference proteome</keyword>
<reference evidence="2" key="2">
    <citation type="submission" date="2021-10" db="EMBL/GenBank/DDBJ databases">
        <title>Phylogenomics reveals ancestral predisposition of the termite-cultivated fungus Termitomyces towards a domesticated lifestyle.</title>
        <authorList>
            <person name="Auxier B."/>
            <person name="Grum-Grzhimaylo A."/>
            <person name="Cardenas M.E."/>
            <person name="Lodge J.D."/>
            <person name="Laessoe T."/>
            <person name="Pedersen O."/>
            <person name="Smith M.E."/>
            <person name="Kuyper T.W."/>
            <person name="Franco-Molano E.A."/>
            <person name="Baroni T.J."/>
            <person name="Aanen D.K."/>
        </authorList>
    </citation>
    <scope>NUCLEOTIDE SEQUENCE</scope>
    <source>
        <strain evidence="2">AP01</strain>
        <tissue evidence="2">Mycelium</tissue>
    </source>
</reference>
<dbReference type="OrthoDB" id="3246270at2759"/>
<dbReference type="Proteomes" id="UP000775547">
    <property type="component" value="Unassembled WGS sequence"/>
</dbReference>
<reference evidence="2" key="1">
    <citation type="submission" date="2020-07" db="EMBL/GenBank/DDBJ databases">
        <authorList>
            <person name="Nieuwenhuis M."/>
            <person name="Van De Peppel L.J.J."/>
        </authorList>
    </citation>
    <scope>NUCLEOTIDE SEQUENCE</scope>
    <source>
        <strain evidence="2">AP01</strain>
        <tissue evidence="2">Mycelium</tissue>
    </source>
</reference>
<protein>
    <submittedName>
        <fullName evidence="2">Uncharacterized protein</fullName>
    </submittedName>
</protein>